<dbReference type="Gene3D" id="1.20.1280.50">
    <property type="match status" value="1"/>
</dbReference>
<dbReference type="InterPro" id="IPR011990">
    <property type="entry name" value="TPR-like_helical_dom_sf"/>
</dbReference>
<protein>
    <submittedName>
        <fullName evidence="11">LANO_0H24344g1_1</fullName>
    </submittedName>
</protein>
<keyword evidence="4" id="KW-0677">Repeat</keyword>
<dbReference type="InterPro" id="IPR001611">
    <property type="entry name" value="Leu-rich_rpt"/>
</dbReference>
<evidence type="ECO:0000256" key="6">
    <source>
        <dbReference type="ARBA" id="ARBA00022803"/>
    </source>
</evidence>
<dbReference type="InterPro" id="IPR001810">
    <property type="entry name" value="F-box_dom"/>
</dbReference>
<keyword evidence="5" id="KW-0227">DNA damage</keyword>
<dbReference type="PROSITE" id="PS50181">
    <property type="entry name" value="FBOX"/>
    <property type="match status" value="1"/>
</dbReference>
<dbReference type="Gene3D" id="3.80.10.10">
    <property type="entry name" value="Ribonuclease Inhibitor"/>
    <property type="match status" value="1"/>
</dbReference>
<evidence type="ECO:0000256" key="7">
    <source>
        <dbReference type="ARBA" id="ARBA00022853"/>
    </source>
</evidence>
<organism evidence="11 12">
    <name type="scientific">Lachancea nothofagi CBS 11611</name>
    <dbReference type="NCBI Taxonomy" id="1266666"/>
    <lineage>
        <taxon>Eukaryota</taxon>
        <taxon>Fungi</taxon>
        <taxon>Dikarya</taxon>
        <taxon>Ascomycota</taxon>
        <taxon>Saccharomycotina</taxon>
        <taxon>Saccharomycetes</taxon>
        <taxon>Saccharomycetales</taxon>
        <taxon>Saccharomycetaceae</taxon>
        <taxon>Lachancea</taxon>
    </lineage>
</organism>
<dbReference type="GO" id="GO:0005694">
    <property type="term" value="C:chromosome"/>
    <property type="evidence" value="ECO:0007669"/>
    <property type="project" value="UniProtKB-SubCell"/>
</dbReference>
<dbReference type="PROSITE" id="PS51450">
    <property type="entry name" value="LRR"/>
    <property type="match status" value="1"/>
</dbReference>
<reference evidence="12" key="1">
    <citation type="submission" date="2016-03" db="EMBL/GenBank/DDBJ databases">
        <authorList>
            <person name="Devillers Hugo."/>
        </authorList>
    </citation>
    <scope>NUCLEOTIDE SEQUENCE [LARGE SCALE GENOMIC DNA]</scope>
</reference>
<dbReference type="Pfam" id="PF00646">
    <property type="entry name" value="F-box"/>
    <property type="match status" value="1"/>
</dbReference>
<dbReference type="SMART" id="SM00028">
    <property type="entry name" value="TPR"/>
    <property type="match status" value="3"/>
</dbReference>
<name>A0A1G4KP10_9SACH</name>
<dbReference type="SUPFAM" id="SSF81383">
    <property type="entry name" value="F-box domain"/>
    <property type="match status" value="1"/>
</dbReference>
<dbReference type="InterPro" id="IPR032675">
    <property type="entry name" value="LRR_dom_sf"/>
</dbReference>
<dbReference type="SUPFAM" id="SSF52047">
    <property type="entry name" value="RNI-like"/>
    <property type="match status" value="1"/>
</dbReference>
<sequence length="691" mass="79485">MSNDDTIERALELGVVYFKNEDFRNAQNLFTKALKLALSYEKPDLEKIRLSQGLTKRPVEGMGELVHPRLVKLLDNRAATWEKMGDLQKALKDADRCVRFEPFNLRCYLRRGKILQKQEKEDDALENYEKGIMMMKEMSRKWHLSPSTKLMGMVEYQKELIYNRTNKQKALTNKKIQSKRILILPPQENRLSQVKGARSGSTTKLDILGQCPIEILRRILLNLDTKQLIKCLLVCKVWKARIYLLPEVFSRFDLSNCNNRAIVSFQNFVNKIYKEQGGARIDIIKIHSSALSGDERSSVTFLRNLRPRVKTIVLHSRIVDFKHLTCSLAGNKRLSANLEELSLSCNYRITTVPSLESLLLGSLENIRKLDLIFANSAGVSKDFVSTEDFTSEQLCRNLQHLKSFKLICDLRHLSSSFPFKSFLTLGHLNRLEKLYICGATFDSTMGFDWLCNFSNLRELWFENNKNAFLEDFLRVMIHRPLFNSLSKITFREHRISSQPVNLRQYPQLMENSHLLQNLTALETLDLMSTSIGARGMLVILSALSSGRLKKLNIGDCPYIHFQRGNNNGYMSMKELLLRVPHVEELLLHQSVALDDYSINELARNVKHVKKLRYLDLSFNMSLTGVSIYELLRALKEEFIILNKLLLDGCPSINEGTISSLRRTGLVKELSCSYEKVSWKVYGVNTLANSHS</sequence>
<dbReference type="AlphaFoldDB" id="A0A1G4KP10"/>
<comment type="similarity">
    <text evidence="2">Belongs to the Tonsoku family.</text>
</comment>
<dbReference type="PANTHER" id="PTHR22904:SF523">
    <property type="entry name" value="STRESS-INDUCED-PHOSPHOPROTEIN 1"/>
    <property type="match status" value="1"/>
</dbReference>
<evidence type="ECO:0000256" key="8">
    <source>
        <dbReference type="ARBA" id="ARBA00023204"/>
    </source>
</evidence>
<accession>A0A1G4KP10</accession>
<keyword evidence="6 9" id="KW-0802">TPR repeat</keyword>
<evidence type="ECO:0000313" key="11">
    <source>
        <dbReference type="EMBL" id="SCV06202.1"/>
    </source>
</evidence>
<dbReference type="InterPro" id="IPR036047">
    <property type="entry name" value="F-box-like_dom_sf"/>
</dbReference>
<evidence type="ECO:0000313" key="12">
    <source>
        <dbReference type="Proteomes" id="UP000189911"/>
    </source>
</evidence>
<keyword evidence="7" id="KW-0156">Chromatin regulator</keyword>
<evidence type="ECO:0000259" key="10">
    <source>
        <dbReference type="PROSITE" id="PS50181"/>
    </source>
</evidence>
<evidence type="ECO:0000256" key="1">
    <source>
        <dbReference type="ARBA" id="ARBA00004286"/>
    </source>
</evidence>
<dbReference type="GO" id="GO:0051879">
    <property type="term" value="F:Hsp90 protein binding"/>
    <property type="evidence" value="ECO:0007669"/>
    <property type="project" value="TreeGrafter"/>
</dbReference>
<dbReference type="EMBL" id="LT598447">
    <property type="protein sequence ID" value="SCV06202.1"/>
    <property type="molecule type" value="Genomic_DNA"/>
</dbReference>
<evidence type="ECO:0000256" key="9">
    <source>
        <dbReference type="PROSITE-ProRule" id="PRU00339"/>
    </source>
</evidence>
<feature type="domain" description="F-box" evidence="10">
    <location>
        <begin position="205"/>
        <end position="252"/>
    </location>
</feature>
<keyword evidence="8" id="KW-0234">DNA repair</keyword>
<gene>
    <name evidence="11" type="ORF">LANO_0H24344G</name>
</gene>
<dbReference type="GO" id="GO:0006281">
    <property type="term" value="P:DNA repair"/>
    <property type="evidence" value="ECO:0007669"/>
    <property type="project" value="UniProtKB-KW"/>
</dbReference>
<dbReference type="Proteomes" id="UP000189911">
    <property type="component" value="Chromosome H"/>
</dbReference>
<dbReference type="PANTHER" id="PTHR22904">
    <property type="entry name" value="TPR REPEAT CONTAINING PROTEIN"/>
    <property type="match status" value="1"/>
</dbReference>
<dbReference type="GO" id="GO:0006325">
    <property type="term" value="P:chromatin organization"/>
    <property type="evidence" value="ECO:0007669"/>
    <property type="project" value="UniProtKB-KW"/>
</dbReference>
<keyword evidence="3" id="KW-0158">Chromosome</keyword>
<dbReference type="Gene3D" id="1.25.40.10">
    <property type="entry name" value="Tetratricopeptide repeat domain"/>
    <property type="match status" value="1"/>
</dbReference>
<evidence type="ECO:0000256" key="5">
    <source>
        <dbReference type="ARBA" id="ARBA00022763"/>
    </source>
</evidence>
<proteinExistence type="inferred from homology"/>
<evidence type="ECO:0000256" key="3">
    <source>
        <dbReference type="ARBA" id="ARBA00022454"/>
    </source>
</evidence>
<feature type="repeat" description="TPR" evidence="9">
    <location>
        <begin position="7"/>
        <end position="40"/>
    </location>
</feature>
<evidence type="ECO:0000256" key="4">
    <source>
        <dbReference type="ARBA" id="ARBA00022737"/>
    </source>
</evidence>
<dbReference type="InterPro" id="IPR019734">
    <property type="entry name" value="TPR_rpt"/>
</dbReference>
<comment type="subcellular location">
    <subcellularLocation>
        <location evidence="1">Chromosome</location>
    </subcellularLocation>
</comment>
<dbReference type="Pfam" id="PF13181">
    <property type="entry name" value="TPR_8"/>
    <property type="match status" value="1"/>
</dbReference>
<dbReference type="OrthoDB" id="629492at2759"/>
<dbReference type="PROSITE" id="PS50005">
    <property type="entry name" value="TPR"/>
    <property type="match status" value="1"/>
</dbReference>
<keyword evidence="12" id="KW-1185">Reference proteome</keyword>
<dbReference type="SUPFAM" id="SSF48452">
    <property type="entry name" value="TPR-like"/>
    <property type="match status" value="1"/>
</dbReference>
<evidence type="ECO:0000256" key="2">
    <source>
        <dbReference type="ARBA" id="ARBA00010999"/>
    </source>
</evidence>